<evidence type="ECO:0000259" key="3">
    <source>
        <dbReference type="PROSITE" id="PS51670"/>
    </source>
</evidence>
<dbReference type="Gene3D" id="1.10.10.1870">
    <property type="entry name" value="ShTK domain-like"/>
    <property type="match status" value="1"/>
</dbReference>
<keyword evidence="1" id="KW-1015">Disulfide bond</keyword>
<feature type="disulfide bond" evidence="1">
    <location>
        <begin position="86"/>
        <end position="120"/>
    </location>
</feature>
<dbReference type="PROSITE" id="PS51670">
    <property type="entry name" value="SHKT"/>
    <property type="match status" value="1"/>
</dbReference>
<dbReference type="SMART" id="SM00254">
    <property type="entry name" value="ShKT"/>
    <property type="match status" value="1"/>
</dbReference>
<evidence type="ECO:0000313" key="4">
    <source>
        <dbReference type="Proteomes" id="UP000035680"/>
    </source>
</evidence>
<protein>
    <submittedName>
        <fullName evidence="5">ShKT domain-containing protein</fullName>
    </submittedName>
</protein>
<evidence type="ECO:0000313" key="5">
    <source>
        <dbReference type="WBParaSite" id="SVE_0900700.1"/>
    </source>
</evidence>
<dbReference type="STRING" id="75913.A0A0K0FJD3"/>
<proteinExistence type="predicted"/>
<feature type="domain" description="ShKT" evidence="3">
    <location>
        <begin position="86"/>
        <end position="120"/>
    </location>
</feature>
<keyword evidence="4" id="KW-1185">Reference proteome</keyword>
<organism evidence="4 5">
    <name type="scientific">Strongyloides venezuelensis</name>
    <name type="common">Threadworm</name>
    <dbReference type="NCBI Taxonomy" id="75913"/>
    <lineage>
        <taxon>Eukaryota</taxon>
        <taxon>Metazoa</taxon>
        <taxon>Ecdysozoa</taxon>
        <taxon>Nematoda</taxon>
        <taxon>Chromadorea</taxon>
        <taxon>Rhabditida</taxon>
        <taxon>Tylenchina</taxon>
        <taxon>Panagrolaimomorpha</taxon>
        <taxon>Strongyloidoidea</taxon>
        <taxon>Strongyloididae</taxon>
        <taxon>Strongyloides</taxon>
    </lineage>
</organism>
<feature type="region of interest" description="Disordered" evidence="2">
    <location>
        <begin position="134"/>
        <end position="155"/>
    </location>
</feature>
<dbReference type="Pfam" id="PF01549">
    <property type="entry name" value="ShK"/>
    <property type="match status" value="2"/>
</dbReference>
<evidence type="ECO:0000256" key="1">
    <source>
        <dbReference type="PROSITE-ProRule" id="PRU01005"/>
    </source>
</evidence>
<accession>A0A0K0FJD3</accession>
<sequence length="155" mass="16497">MFQSYCTCPNKHCVLKKLNMKLIIVFIALFITIPLQVNATNCIEMAVTGYCTDTMYRTTMCTSCAAECNALGGNSSCTEPVKTSECVDIAKNCASLKFLCTNKVYANLLAQKCMSTCNTCNGQPASAITTTVGTTKASNNSSSTTNSVSTTTTTP</sequence>
<name>A0A0K0FJD3_STRVS</name>
<reference evidence="5" key="2">
    <citation type="submission" date="2015-08" db="UniProtKB">
        <authorList>
            <consortium name="WormBaseParasite"/>
        </authorList>
    </citation>
    <scope>IDENTIFICATION</scope>
</reference>
<dbReference type="InterPro" id="IPR003582">
    <property type="entry name" value="ShKT_dom"/>
</dbReference>
<dbReference type="Proteomes" id="UP000035680">
    <property type="component" value="Unassembled WGS sequence"/>
</dbReference>
<comment type="caution">
    <text evidence="1">Lacks conserved residue(s) required for the propagation of feature annotation.</text>
</comment>
<dbReference type="AlphaFoldDB" id="A0A0K0FJD3"/>
<evidence type="ECO:0000256" key="2">
    <source>
        <dbReference type="SAM" id="MobiDB-lite"/>
    </source>
</evidence>
<dbReference type="WBParaSite" id="SVE_0900700.1">
    <property type="protein sequence ID" value="SVE_0900700.1"/>
    <property type="gene ID" value="SVE_0900700"/>
</dbReference>
<reference evidence="4" key="1">
    <citation type="submission" date="2014-07" db="EMBL/GenBank/DDBJ databases">
        <authorList>
            <person name="Martin A.A"/>
            <person name="De Silva N."/>
        </authorList>
    </citation>
    <scope>NUCLEOTIDE SEQUENCE</scope>
</reference>